<proteinExistence type="predicted"/>
<sequence>MAYSHSIQISQVPVSCGLCEADRPIKWKCLDCRLLMCNHCKEKVHSKFKNAQDHKIIDIREIGLHSAELDFKNIKCKEHDGQNCCLFCKTCDNLICPTCVSKVHKKHDLIEIMEGYDMKVDKLKKKQANIQKEKLNMVAKIDQMNQLITSEKSKFTKVSQDILTHEKAVRAAVDNYFKGIRNELEQGHKTAVKSIESDQNAMSSSMELAEDKDNEVKEIIQNTDVTKFFSDIRLTEQSMTVQAPHTQSSYSSTPIFIPGEITQSNVGVIQREQVSSVDPNIVLFIDKQYQTELGKIIHLSPSPDNSLWISSGKDEDLQRVELQGNKLRVISNFSIKVYGMAALQSNDVLLSTKGSRLKQLNIITCNLTDTVYDLKHLVPTCIHITSGNKVIVGGHDDKLGRRAVFVMNEKGDHKNVYENDQHNQPIFNYPRCITSTINGNIHVADFKTNNDRGRVLVLGQGGNIINAYTGHTDVNKDRPLQPIRIVTTPRDNVIVMDLNTCYLHILTNTGRLITMFNTKDLGIELPLSLAFTSTGQLVIGCTKSISSTTKEAKLYEVKISGC</sequence>
<evidence type="ECO:0000256" key="1">
    <source>
        <dbReference type="PROSITE-ProRule" id="PRU00024"/>
    </source>
</evidence>
<evidence type="ECO:0000313" key="4">
    <source>
        <dbReference type="Proteomes" id="UP000596742"/>
    </source>
</evidence>
<dbReference type="PANTHER" id="PTHR25462:SF296">
    <property type="entry name" value="MEIOTIC P26, ISOFORM F"/>
    <property type="match status" value="1"/>
</dbReference>
<dbReference type="InterPro" id="IPR011042">
    <property type="entry name" value="6-blade_b-propeller_TolB-like"/>
</dbReference>
<dbReference type="SUPFAM" id="SSF63829">
    <property type="entry name" value="Calcium-dependent phosphotriesterase"/>
    <property type="match status" value="1"/>
</dbReference>
<dbReference type="SUPFAM" id="SSF57845">
    <property type="entry name" value="B-box zinc-binding domain"/>
    <property type="match status" value="1"/>
</dbReference>
<dbReference type="Proteomes" id="UP000596742">
    <property type="component" value="Unassembled WGS sequence"/>
</dbReference>
<reference evidence="3" key="1">
    <citation type="submission" date="2018-11" db="EMBL/GenBank/DDBJ databases">
        <authorList>
            <person name="Alioto T."/>
            <person name="Alioto T."/>
        </authorList>
    </citation>
    <scope>NUCLEOTIDE SEQUENCE</scope>
</reference>
<dbReference type="InterPro" id="IPR047153">
    <property type="entry name" value="TRIM45/56/19-like"/>
</dbReference>
<feature type="domain" description="B box-type" evidence="2">
    <location>
        <begin position="71"/>
        <end position="112"/>
    </location>
</feature>
<keyword evidence="1" id="KW-0863">Zinc-finger</keyword>
<dbReference type="Gene3D" id="2.120.10.30">
    <property type="entry name" value="TolB, C-terminal domain"/>
    <property type="match status" value="1"/>
</dbReference>
<organism evidence="3 4">
    <name type="scientific">Mytilus galloprovincialis</name>
    <name type="common">Mediterranean mussel</name>
    <dbReference type="NCBI Taxonomy" id="29158"/>
    <lineage>
        <taxon>Eukaryota</taxon>
        <taxon>Metazoa</taxon>
        <taxon>Spiralia</taxon>
        <taxon>Lophotrochozoa</taxon>
        <taxon>Mollusca</taxon>
        <taxon>Bivalvia</taxon>
        <taxon>Autobranchia</taxon>
        <taxon>Pteriomorphia</taxon>
        <taxon>Mytilida</taxon>
        <taxon>Mytiloidea</taxon>
        <taxon>Mytilidae</taxon>
        <taxon>Mytilinae</taxon>
        <taxon>Mytilus</taxon>
    </lineage>
</organism>
<keyword evidence="1" id="KW-0479">Metal-binding</keyword>
<dbReference type="Pfam" id="PF00643">
    <property type="entry name" value="zf-B_box"/>
    <property type="match status" value="1"/>
</dbReference>
<evidence type="ECO:0000259" key="2">
    <source>
        <dbReference type="PROSITE" id="PS50119"/>
    </source>
</evidence>
<comment type="caution">
    <text evidence="3">The sequence shown here is derived from an EMBL/GenBank/DDBJ whole genome shotgun (WGS) entry which is preliminary data.</text>
</comment>
<dbReference type="Gene3D" id="3.30.160.60">
    <property type="entry name" value="Classic Zinc Finger"/>
    <property type="match status" value="1"/>
</dbReference>
<dbReference type="CDD" id="cd19757">
    <property type="entry name" value="Bbox1"/>
    <property type="match status" value="1"/>
</dbReference>
<dbReference type="AlphaFoldDB" id="A0A8B6HCF5"/>
<name>A0A8B6HCF5_MYTGA</name>
<keyword evidence="4" id="KW-1185">Reference proteome</keyword>
<keyword evidence="1" id="KW-0862">Zinc</keyword>
<dbReference type="GO" id="GO:0008270">
    <property type="term" value="F:zinc ion binding"/>
    <property type="evidence" value="ECO:0007669"/>
    <property type="project" value="UniProtKB-KW"/>
</dbReference>
<dbReference type="EMBL" id="UYJE01009915">
    <property type="protein sequence ID" value="VDI78024.1"/>
    <property type="molecule type" value="Genomic_DNA"/>
</dbReference>
<dbReference type="CDD" id="cd19756">
    <property type="entry name" value="Bbox2"/>
    <property type="match status" value="1"/>
</dbReference>
<accession>A0A8B6HCF5</accession>
<dbReference type="PANTHER" id="PTHR25462">
    <property type="entry name" value="BONUS, ISOFORM C-RELATED"/>
    <property type="match status" value="1"/>
</dbReference>
<protein>
    <recommendedName>
        <fullName evidence="2">B box-type domain-containing protein</fullName>
    </recommendedName>
</protein>
<dbReference type="SMART" id="SM00336">
    <property type="entry name" value="BBOX"/>
    <property type="match status" value="2"/>
</dbReference>
<dbReference type="InterPro" id="IPR000315">
    <property type="entry name" value="Znf_B-box"/>
</dbReference>
<dbReference type="PROSITE" id="PS50119">
    <property type="entry name" value="ZF_BBOX"/>
    <property type="match status" value="1"/>
</dbReference>
<dbReference type="OrthoDB" id="9049620at2759"/>
<evidence type="ECO:0000313" key="3">
    <source>
        <dbReference type="EMBL" id="VDI78024.1"/>
    </source>
</evidence>
<gene>
    <name evidence="3" type="ORF">MGAL_10B046840</name>
</gene>